<feature type="compositionally biased region" description="Gly residues" evidence="8">
    <location>
        <begin position="545"/>
        <end position="560"/>
    </location>
</feature>
<sequence length="940" mass="103514">MFKSVADRLGFPHSSTSSSSLSSHHSSGTSSPASSTTSDRTSSQPTGHHHRTSIFSSTPSPRSPSRQQQQHPSSQHSKYSSSVTTASQHHPPTLRSITPGVQGVPRRAFGSTTSSTTAAGGTSTPTPKPVLPPLTFNGRDSNLAFSVASAGGVNTDDLLSTRQAENVTVTVRVRPFSVTELRVTGGPTDVWAVDEAERVRYADEYTMRDRRAPVEYTYDHALTGSDNELIYNTSVKSLVQSAMEGYNGTVFAYGQTSSGKTYTMSGTERQPGITPRAVEDVFKYIRENSEREFLLRVSYLEIYNESIRDLLSPEAIDLRIHEDRRRGVYVSPLKEEIVTTPSQVMRIIQRGDCKHYCNDAWQKGWICELPEVIESRERAPTAPRSPTGGRRLSFGLKSPSAVRVSQLNLIDLAGSEKASSDVERRKEGAFINKSLLTLGTVISKLTDDKGSHIPYRDSKLTRILQSSLSGNARVSVICTISPSFLNVDESHNTLKFAARVKKVVTKAHTNQVMDDKALLEKYRREISELKAQLLLTLADSGSGGGYGGGGEGDGSGPGGLDKGKHAELSHLLERERMKHEEEMIEMNLVRNALKERIDHLTKLILTSQSINNKPTGNTPSGGAPGSSSTATSSAAATLGRYTVETTADGGVMEFPREIESRLARKDTIVRQLQSQLEVQQEKVMLMKNALQRTAKGEIVDIEKTLAKVEMESEPREKFLIEKRASIMSTSNLNWQDGARGDKTLVSSPDGTRTEDDNASILLPDGDRLAIEDDDDDNDLLDTPWNRAELISLRQAKRELEIVVIEQEKKLEEVVSFEDSDDFRNLVLEMEEQREKILAMEEEREGFKTLITELRNSIRRLELRPAGTGAAAPATSSPPTSPSANATTTTTSASRVKELEALLQKEHRQRMEEQARSMGRIASLEAEVTILRAEQSVRELE</sequence>
<keyword evidence="6" id="KW-0493">Microtubule</keyword>
<dbReference type="Gene3D" id="3.40.850.10">
    <property type="entry name" value="Kinesin motor domain"/>
    <property type="match status" value="1"/>
</dbReference>
<dbReference type="GO" id="GO:0005524">
    <property type="term" value="F:ATP binding"/>
    <property type="evidence" value="ECO:0007669"/>
    <property type="project" value="UniProtKB-UniRule"/>
</dbReference>
<feature type="region of interest" description="Disordered" evidence="8">
    <location>
        <begin position="865"/>
        <end position="894"/>
    </location>
</feature>
<feature type="compositionally biased region" description="Low complexity" evidence="8">
    <location>
        <begin position="110"/>
        <end position="125"/>
    </location>
</feature>
<protein>
    <recommendedName>
        <fullName evidence="6">Kinesin-like protein</fullName>
    </recommendedName>
</protein>
<feature type="compositionally biased region" description="Low complexity" evidence="8">
    <location>
        <begin position="614"/>
        <end position="634"/>
    </location>
</feature>
<comment type="similarity">
    <text evidence="5 6">Belongs to the TRAFAC class myosin-kinesin ATPase superfamily. Kinesin family.</text>
</comment>
<name>A0A9P6RG55_9FUNG</name>
<dbReference type="OrthoDB" id="3176171at2759"/>
<dbReference type="InterPro" id="IPR027640">
    <property type="entry name" value="Kinesin-like_fam"/>
</dbReference>
<evidence type="ECO:0000256" key="7">
    <source>
        <dbReference type="SAM" id="Coils"/>
    </source>
</evidence>
<dbReference type="PROSITE" id="PS50067">
    <property type="entry name" value="KINESIN_MOTOR_2"/>
    <property type="match status" value="1"/>
</dbReference>
<evidence type="ECO:0000256" key="4">
    <source>
        <dbReference type="ARBA" id="ARBA00023175"/>
    </source>
</evidence>
<keyword evidence="1 5" id="KW-0547">Nucleotide-binding</keyword>
<feature type="compositionally biased region" description="Low complexity" evidence="8">
    <location>
        <begin position="13"/>
        <end position="43"/>
    </location>
</feature>
<feature type="compositionally biased region" description="Low complexity" evidence="8">
    <location>
        <begin position="865"/>
        <end position="893"/>
    </location>
</feature>
<feature type="domain" description="Kinesin motor" evidence="9">
    <location>
        <begin position="166"/>
        <end position="503"/>
    </location>
</feature>
<dbReference type="GO" id="GO:0003777">
    <property type="term" value="F:microtubule motor activity"/>
    <property type="evidence" value="ECO:0007669"/>
    <property type="project" value="InterPro"/>
</dbReference>
<organism evidence="10 11">
    <name type="scientific">Dissophora globulifera</name>
    <dbReference type="NCBI Taxonomy" id="979702"/>
    <lineage>
        <taxon>Eukaryota</taxon>
        <taxon>Fungi</taxon>
        <taxon>Fungi incertae sedis</taxon>
        <taxon>Mucoromycota</taxon>
        <taxon>Mortierellomycotina</taxon>
        <taxon>Mortierellomycetes</taxon>
        <taxon>Mortierellales</taxon>
        <taxon>Mortierellaceae</taxon>
        <taxon>Dissophora</taxon>
    </lineage>
</organism>
<feature type="binding site" evidence="5">
    <location>
        <begin position="254"/>
        <end position="261"/>
    </location>
    <ligand>
        <name>ATP</name>
        <dbReference type="ChEBI" id="CHEBI:30616"/>
    </ligand>
</feature>
<dbReference type="GO" id="GO:0008017">
    <property type="term" value="F:microtubule binding"/>
    <property type="evidence" value="ECO:0007669"/>
    <property type="project" value="InterPro"/>
</dbReference>
<feature type="region of interest" description="Disordered" evidence="8">
    <location>
        <begin position="737"/>
        <end position="759"/>
    </location>
</feature>
<evidence type="ECO:0000256" key="1">
    <source>
        <dbReference type="ARBA" id="ARBA00022741"/>
    </source>
</evidence>
<evidence type="ECO:0000256" key="8">
    <source>
        <dbReference type="SAM" id="MobiDB-lite"/>
    </source>
</evidence>
<reference evidence="10" key="1">
    <citation type="journal article" date="2020" name="Fungal Divers.">
        <title>Resolving the Mortierellaceae phylogeny through synthesis of multi-gene phylogenetics and phylogenomics.</title>
        <authorList>
            <person name="Vandepol N."/>
            <person name="Liber J."/>
            <person name="Desiro A."/>
            <person name="Na H."/>
            <person name="Kennedy M."/>
            <person name="Barry K."/>
            <person name="Grigoriev I.V."/>
            <person name="Miller A.N."/>
            <person name="O'Donnell K."/>
            <person name="Stajich J.E."/>
            <person name="Bonito G."/>
        </authorList>
    </citation>
    <scope>NUCLEOTIDE SEQUENCE</scope>
    <source>
        <strain evidence="10">REB-010B</strain>
    </source>
</reference>
<dbReference type="EMBL" id="JAAAIP010000324">
    <property type="protein sequence ID" value="KAG0319423.1"/>
    <property type="molecule type" value="Genomic_DNA"/>
</dbReference>
<evidence type="ECO:0000313" key="11">
    <source>
        <dbReference type="Proteomes" id="UP000738325"/>
    </source>
</evidence>
<comment type="caution">
    <text evidence="10">The sequence shown here is derived from an EMBL/GenBank/DDBJ whole genome shotgun (WGS) entry which is preliminary data.</text>
</comment>
<keyword evidence="11" id="KW-1185">Reference proteome</keyword>
<proteinExistence type="inferred from homology"/>
<dbReference type="SUPFAM" id="SSF52540">
    <property type="entry name" value="P-loop containing nucleoside triphosphate hydrolases"/>
    <property type="match status" value="1"/>
</dbReference>
<dbReference type="InterPro" id="IPR001752">
    <property type="entry name" value="Kinesin_motor_dom"/>
</dbReference>
<dbReference type="PRINTS" id="PR00380">
    <property type="entry name" value="KINESINHEAVY"/>
</dbReference>
<feature type="region of interest" description="Disordered" evidence="8">
    <location>
        <begin position="1"/>
        <end position="135"/>
    </location>
</feature>
<evidence type="ECO:0000259" key="9">
    <source>
        <dbReference type="PROSITE" id="PS50067"/>
    </source>
</evidence>
<accession>A0A9P6RG55</accession>
<gene>
    <name evidence="10" type="ORF">BGZ99_005117</name>
</gene>
<feature type="compositionally biased region" description="Low complexity" evidence="8">
    <location>
        <begin position="56"/>
        <end position="82"/>
    </location>
</feature>
<dbReference type="InterPro" id="IPR019821">
    <property type="entry name" value="Kinesin_motor_CS"/>
</dbReference>
<evidence type="ECO:0000256" key="3">
    <source>
        <dbReference type="ARBA" id="ARBA00023054"/>
    </source>
</evidence>
<keyword evidence="4 5" id="KW-0505">Motor protein</keyword>
<evidence type="ECO:0000256" key="5">
    <source>
        <dbReference type="PROSITE-ProRule" id="PRU00283"/>
    </source>
</evidence>
<dbReference type="PANTHER" id="PTHR47968:SF75">
    <property type="entry name" value="CENTROMERE-ASSOCIATED PROTEIN E"/>
    <property type="match status" value="1"/>
</dbReference>
<dbReference type="Proteomes" id="UP000738325">
    <property type="component" value="Unassembled WGS sequence"/>
</dbReference>
<dbReference type="AlphaFoldDB" id="A0A9P6RG55"/>
<dbReference type="SMART" id="SM00129">
    <property type="entry name" value="KISc"/>
    <property type="match status" value="1"/>
</dbReference>
<dbReference type="PROSITE" id="PS00411">
    <property type="entry name" value="KINESIN_MOTOR_1"/>
    <property type="match status" value="1"/>
</dbReference>
<dbReference type="PANTHER" id="PTHR47968">
    <property type="entry name" value="CENTROMERE PROTEIN E"/>
    <property type="match status" value="1"/>
</dbReference>
<evidence type="ECO:0000256" key="6">
    <source>
        <dbReference type="RuleBase" id="RU000394"/>
    </source>
</evidence>
<feature type="coiled-coil region" evidence="7">
    <location>
        <begin position="512"/>
        <end position="539"/>
    </location>
</feature>
<dbReference type="Pfam" id="PF00225">
    <property type="entry name" value="Kinesin"/>
    <property type="match status" value="1"/>
</dbReference>
<keyword evidence="3 7" id="KW-0175">Coiled coil</keyword>
<keyword evidence="2 5" id="KW-0067">ATP-binding</keyword>
<feature type="region of interest" description="Disordered" evidence="8">
    <location>
        <begin position="545"/>
        <end position="564"/>
    </location>
</feature>
<dbReference type="InterPro" id="IPR036961">
    <property type="entry name" value="Kinesin_motor_dom_sf"/>
</dbReference>
<feature type="coiled-coil region" evidence="7">
    <location>
        <begin position="792"/>
        <end position="849"/>
    </location>
</feature>
<dbReference type="GO" id="GO:0005874">
    <property type="term" value="C:microtubule"/>
    <property type="evidence" value="ECO:0007669"/>
    <property type="project" value="UniProtKB-KW"/>
</dbReference>
<feature type="region of interest" description="Disordered" evidence="8">
    <location>
        <begin position="608"/>
        <end position="634"/>
    </location>
</feature>
<dbReference type="InterPro" id="IPR027417">
    <property type="entry name" value="P-loop_NTPase"/>
</dbReference>
<evidence type="ECO:0000313" key="10">
    <source>
        <dbReference type="EMBL" id="KAG0319423.1"/>
    </source>
</evidence>
<dbReference type="GO" id="GO:0007018">
    <property type="term" value="P:microtubule-based movement"/>
    <property type="evidence" value="ECO:0007669"/>
    <property type="project" value="InterPro"/>
</dbReference>
<evidence type="ECO:0000256" key="2">
    <source>
        <dbReference type="ARBA" id="ARBA00022840"/>
    </source>
</evidence>